<dbReference type="Gene3D" id="2.70.150.10">
    <property type="entry name" value="Calcium-transporting ATPase, cytoplasmic transduction domain A"/>
    <property type="match status" value="2"/>
</dbReference>
<dbReference type="GO" id="GO:0046872">
    <property type="term" value="F:metal ion binding"/>
    <property type="evidence" value="ECO:0007669"/>
    <property type="project" value="UniProtKB-KW"/>
</dbReference>
<dbReference type="Pfam" id="PF00122">
    <property type="entry name" value="E1-E2_ATPase"/>
    <property type="match status" value="1"/>
</dbReference>
<dbReference type="InterPro" id="IPR059000">
    <property type="entry name" value="ATPase_P-type_domA"/>
</dbReference>
<feature type="compositionally biased region" description="Polar residues" evidence="9">
    <location>
        <begin position="358"/>
        <end position="369"/>
    </location>
</feature>
<dbReference type="GO" id="GO:0012505">
    <property type="term" value="C:endomembrane system"/>
    <property type="evidence" value="ECO:0007669"/>
    <property type="project" value="UniProtKB-SubCell"/>
</dbReference>
<dbReference type="InterPro" id="IPR023214">
    <property type="entry name" value="HAD_sf"/>
</dbReference>
<dbReference type="GO" id="GO:0140326">
    <property type="term" value="F:ATPase-coupled intramembrane lipid transporter activity"/>
    <property type="evidence" value="ECO:0007669"/>
    <property type="project" value="TreeGrafter"/>
</dbReference>
<feature type="transmembrane region" description="Helical" evidence="10">
    <location>
        <begin position="543"/>
        <end position="565"/>
    </location>
</feature>
<comment type="caution">
    <text evidence="14">The sequence shown here is derived from an EMBL/GenBank/DDBJ whole genome shotgun (WGS) entry which is preliminary data.</text>
</comment>
<evidence type="ECO:0000256" key="3">
    <source>
        <dbReference type="ARBA" id="ARBA00022448"/>
    </source>
</evidence>
<evidence type="ECO:0000256" key="6">
    <source>
        <dbReference type="ARBA" id="ARBA00022842"/>
    </source>
</evidence>
<comment type="subcellular location">
    <subcellularLocation>
        <location evidence="2">Endomembrane system</location>
    </subcellularLocation>
    <subcellularLocation>
        <location evidence="1">Membrane</location>
        <topology evidence="1">Multi-pass membrane protein</topology>
    </subcellularLocation>
</comment>
<dbReference type="SUPFAM" id="SSF81653">
    <property type="entry name" value="Calcium ATPase, transduction domain A"/>
    <property type="match status" value="1"/>
</dbReference>
<keyword evidence="15" id="KW-1185">Reference proteome</keyword>
<evidence type="ECO:0000259" key="13">
    <source>
        <dbReference type="Pfam" id="PF16212"/>
    </source>
</evidence>
<dbReference type="GO" id="GO:0016887">
    <property type="term" value="F:ATP hydrolysis activity"/>
    <property type="evidence" value="ECO:0007669"/>
    <property type="project" value="InterPro"/>
</dbReference>
<feature type="compositionally biased region" description="Polar residues" evidence="9">
    <location>
        <begin position="926"/>
        <end position="946"/>
    </location>
</feature>
<feature type="region of interest" description="Disordered" evidence="9">
    <location>
        <begin position="312"/>
        <end position="380"/>
    </location>
</feature>
<accession>A0A9W8DTI7</accession>
<feature type="region of interest" description="Disordered" evidence="9">
    <location>
        <begin position="652"/>
        <end position="673"/>
    </location>
</feature>
<dbReference type="InterPro" id="IPR023298">
    <property type="entry name" value="ATPase_P-typ_TM_dom_sf"/>
</dbReference>
<protein>
    <recommendedName>
        <fullName evidence="16">P-type phospholipid transporter</fullName>
    </recommendedName>
</protein>
<evidence type="ECO:0000256" key="1">
    <source>
        <dbReference type="ARBA" id="ARBA00004141"/>
    </source>
</evidence>
<feature type="transmembrane region" description="Helical" evidence="10">
    <location>
        <begin position="1612"/>
        <end position="1633"/>
    </location>
</feature>
<feature type="compositionally biased region" description="Basic residues" evidence="9">
    <location>
        <begin position="1342"/>
        <end position="1352"/>
    </location>
</feature>
<evidence type="ECO:0000256" key="2">
    <source>
        <dbReference type="ARBA" id="ARBA00004308"/>
    </source>
</evidence>
<feature type="compositionally biased region" description="Basic and acidic residues" evidence="9">
    <location>
        <begin position="859"/>
        <end position="869"/>
    </location>
</feature>
<keyword evidence="8 10" id="KW-0472">Membrane</keyword>
<evidence type="ECO:0000256" key="9">
    <source>
        <dbReference type="SAM" id="MobiDB-lite"/>
    </source>
</evidence>
<feature type="transmembrane region" description="Helical" evidence="10">
    <location>
        <begin position="1703"/>
        <end position="1721"/>
    </location>
</feature>
<feature type="region of interest" description="Disordered" evidence="9">
    <location>
        <begin position="837"/>
        <end position="997"/>
    </location>
</feature>
<dbReference type="PROSITE" id="PS00154">
    <property type="entry name" value="ATPASE_E1_E2"/>
    <property type="match status" value="1"/>
</dbReference>
<dbReference type="Proteomes" id="UP001150538">
    <property type="component" value="Unassembled WGS sequence"/>
</dbReference>
<feature type="transmembrane region" description="Helical" evidence="10">
    <location>
        <begin position="501"/>
        <end position="523"/>
    </location>
</feature>
<feature type="transmembrane region" description="Helical" evidence="10">
    <location>
        <begin position="1728"/>
        <end position="1747"/>
    </location>
</feature>
<feature type="region of interest" description="Disordered" evidence="9">
    <location>
        <begin position="1342"/>
        <end position="1377"/>
    </location>
</feature>
<evidence type="ECO:0000313" key="15">
    <source>
        <dbReference type="Proteomes" id="UP001150538"/>
    </source>
</evidence>
<evidence type="ECO:0000313" key="14">
    <source>
        <dbReference type="EMBL" id="KAJ1917674.1"/>
    </source>
</evidence>
<keyword evidence="4 10" id="KW-0812">Transmembrane</keyword>
<dbReference type="SUPFAM" id="SSF81665">
    <property type="entry name" value="Calcium ATPase, transmembrane domain M"/>
    <property type="match status" value="1"/>
</dbReference>
<dbReference type="Pfam" id="PF16209">
    <property type="entry name" value="PhoLip_ATPase_N"/>
    <property type="match status" value="1"/>
</dbReference>
<feature type="region of interest" description="Disordered" evidence="9">
    <location>
        <begin position="1824"/>
        <end position="1851"/>
    </location>
</feature>
<dbReference type="Gene3D" id="3.40.1110.10">
    <property type="entry name" value="Calcium-transporting ATPase, cytoplasmic domain N"/>
    <property type="match status" value="2"/>
</dbReference>
<feature type="region of interest" description="Disordered" evidence="9">
    <location>
        <begin position="776"/>
        <end position="796"/>
    </location>
</feature>
<feature type="compositionally biased region" description="Basic and acidic residues" evidence="9">
    <location>
        <begin position="327"/>
        <end position="344"/>
    </location>
</feature>
<evidence type="ECO:0000256" key="5">
    <source>
        <dbReference type="ARBA" id="ARBA00022723"/>
    </source>
</evidence>
<dbReference type="SUPFAM" id="SSF56784">
    <property type="entry name" value="HAD-like"/>
    <property type="match status" value="1"/>
</dbReference>
<dbReference type="InterPro" id="IPR023299">
    <property type="entry name" value="ATPase_P-typ_cyto_dom_N"/>
</dbReference>
<keyword evidence="7 10" id="KW-1133">Transmembrane helix</keyword>
<dbReference type="InterPro" id="IPR008250">
    <property type="entry name" value="ATPase_P-typ_transduc_dom_A_sf"/>
</dbReference>
<evidence type="ECO:0000259" key="12">
    <source>
        <dbReference type="Pfam" id="PF16209"/>
    </source>
</evidence>
<proteinExistence type="predicted"/>
<evidence type="ECO:0008006" key="16">
    <source>
        <dbReference type="Google" id="ProtNLM"/>
    </source>
</evidence>
<dbReference type="EMBL" id="JANBPU010000065">
    <property type="protein sequence ID" value="KAJ1917674.1"/>
    <property type="molecule type" value="Genomic_DNA"/>
</dbReference>
<dbReference type="Pfam" id="PF16212">
    <property type="entry name" value="PhoLip_ATPase_C"/>
    <property type="match status" value="1"/>
</dbReference>
<keyword evidence="5" id="KW-0479">Metal-binding</keyword>
<organism evidence="14 15">
    <name type="scientific">Mycoemilia scoparia</name>
    <dbReference type="NCBI Taxonomy" id="417184"/>
    <lineage>
        <taxon>Eukaryota</taxon>
        <taxon>Fungi</taxon>
        <taxon>Fungi incertae sedis</taxon>
        <taxon>Zoopagomycota</taxon>
        <taxon>Kickxellomycotina</taxon>
        <taxon>Kickxellomycetes</taxon>
        <taxon>Kickxellales</taxon>
        <taxon>Kickxellaceae</taxon>
        <taxon>Mycoemilia</taxon>
    </lineage>
</organism>
<feature type="domain" description="P-type ATPase A" evidence="11">
    <location>
        <begin position="207"/>
        <end position="259"/>
    </location>
</feature>
<feature type="transmembrane region" description="Helical" evidence="10">
    <location>
        <begin position="109"/>
        <end position="126"/>
    </location>
</feature>
<dbReference type="Gene3D" id="1.20.1110.10">
    <property type="entry name" value="Calcium-transporting ATPase, transmembrane domain"/>
    <property type="match status" value="1"/>
</dbReference>
<keyword evidence="3" id="KW-0813">Transport</keyword>
<dbReference type="InterPro" id="IPR032630">
    <property type="entry name" value="P_typ_ATPase_c"/>
</dbReference>
<evidence type="ECO:0000256" key="10">
    <source>
        <dbReference type="SAM" id="Phobius"/>
    </source>
</evidence>
<dbReference type="PANTHER" id="PTHR24092:SF180">
    <property type="entry name" value="PHOSPHOLIPID-TRANSPORTING ATPASE DNF1-RELATED"/>
    <property type="match status" value="1"/>
</dbReference>
<sequence>MFMSWLKKRIQNLLRYNKESLNDCDGGRINIKNFPPRTIYINHTIPANEVSSHAKNYCSNAIITSSYTPLNFVPKNLYRQFHRAANMYFLVLTIFQLVPYFALGTPILTVLPIIIVLLITAIKDGFEDWRRHISDKKFNQSPTKIVRNWKNSNMLPIEQMVEFYRNSSWVRIKSKVKKWVSRGTSQAVQAPLSWGTEVIDESSPPRIEDKKWKDVRIGDVVYLESGDHIPADMIILSTSSEEGECYVETKNLDGETNLKPRKAIDTTSGLKTPKNCLDLDFIITSDPPSANMFSHNASITVFKAPSIRLESGRSSSETSIGPGPDNFYEKIGADAERGRSDTNRTKFGSSPYDMESDPNWTEKISNEPETSYGHHHHHHHRMASNTTFVNRPSSSLSTYTPKTSYFNHQTSNSPYRLQSTSKQVDESHIHARSSPRLFESERGETTPVSITNMLLRGMVLRNTEWVYGVVVYTGDQTKIILNSGPSPYKRSRLERIMNRQVMSSFFFLLVLCLVCSFIGGFMFADTDRFGHPFVRTTQTPFVYGFLLFWSMLIIYQNVIPISLYVSIEFVKVWHAFFIYEDIEMYYEPTRQRCIPRNWNISDDMGQVSYIFSDKTGTLTRNVMDFRMCSIYGKMYGRQLPGDELDVIKGRRAKEEVDRNNPNQGDENNDPDADMASLFRLSTGAVEDTQYLQQNEINDAFDTSSSLLPRKSANFNQRFSTAVADDNIQERRQQMIGDYVTAINNVFTPKYIDLGDPTTGEGGQYTFVDPDIWNDLAQNDPSKTPGGEGGRSSIGIRRSNTVRTQIVDDKEQREHIHLFLTQLAVCHTVLIEKDKVSNNDDDDVEETSSTKMKLTKILKGQRDRILESVRGHSRNNSTANPSISKEEEESSGTVSPFGNDDSNVVSATGERLTEEPPQVEFQPTPGPFNTSPFNKHRSNNPWASNYRSSSGQGGIPSPPGYNPQSVDHSRTSSYAKPRYGSPNSSDFTPPEGIPKYSAESPDESALVAAARNLGFAFLGRQKERIFLDILGTPFEFKLLETIPFDSTRKRMSTIVRRPAPWNDIVVFSKGADNVMMSLLKPIDHNDPDERFEAKVREKTTHQIDEFANAGLRTLVLAYRIVSEEEFEDWSQRYNAAKSSLDEDREDMIDEVACEMEQDLMLVGATAIEDKLQEQVPEAIASLRAAGIRIWVLTGDKMETAINIGFAANLLTKDMELWTIHGDEDPNAVIKRFDLVYKIMMDSTLTDVRRSTLNSTTSSSPDMIKNMSDTPLSKGKDTVLGIPPPPAIQPTYSVPLSVDETETLGSISYRIKRAAMKLKHKINATVSRSRAPSNVSRMTARRMGKMHKPLHRGTRPLSIVRTKSVRPPPDAEANSNIEPPTINVIQESLHYLNQPPTSEDADSSAQFKRMTDPETPSADSYSVPKSSDYLKPPGPASRDPESAYGSTTTDDEAKHEHHHSQLNALVVDGRALAVLMDNPRCARRLQELAPLLRSVICCRSSPLQKAQVVRLVKTGLDAVTLAIGDGANDVSMIQAADIGVAIAGEEGLQAANASDYTIGRFHYLRNLLLVHGFYDYMRMSEMILSFFYKNVIWAIAPFWLQIFCRFSANVFYDYSFVQLYNIIFTVAPVVIMGCVDKPFNYKTAMTYVGVYKSGIKNVYFRYHRFLIYVLDGFWQSFVCFFAFYVSLYKTFVVNDSGRVLGQFDFSTMVAIAIVICANLVVGLNSWSWNWIMWVAIALSIIVCLAFTIIASQVKTYSLIGIGNIIFGNINFWLVLLMAIFVAILPRYIIKAYQKIYAPRDIDVVREIKILHKPWYGQVYISPNTPSNPNSEAPRGTQPPPFSDSPLKNTQIIH</sequence>
<dbReference type="InterPro" id="IPR036412">
    <property type="entry name" value="HAD-like_sf"/>
</dbReference>
<keyword evidence="6" id="KW-0460">Magnesium</keyword>
<dbReference type="SUPFAM" id="SSF81660">
    <property type="entry name" value="Metal cation-transporting ATPase, ATP-binding domain N"/>
    <property type="match status" value="1"/>
</dbReference>
<dbReference type="GO" id="GO:0005886">
    <property type="term" value="C:plasma membrane"/>
    <property type="evidence" value="ECO:0007669"/>
    <property type="project" value="TreeGrafter"/>
</dbReference>
<dbReference type="InterPro" id="IPR001757">
    <property type="entry name" value="P_typ_ATPase"/>
</dbReference>
<dbReference type="InterPro" id="IPR032631">
    <property type="entry name" value="P-type_ATPase_N"/>
</dbReference>
<dbReference type="NCBIfam" id="TIGR01494">
    <property type="entry name" value="ATPase_P-type"/>
    <property type="match status" value="1"/>
</dbReference>
<dbReference type="Gene3D" id="3.40.50.1000">
    <property type="entry name" value="HAD superfamily/HAD-like"/>
    <property type="match status" value="3"/>
</dbReference>
<dbReference type="OrthoDB" id="377733at2759"/>
<feature type="region of interest" description="Disordered" evidence="9">
    <location>
        <begin position="1250"/>
        <end position="1284"/>
    </location>
</feature>
<name>A0A9W8DTI7_9FUNG</name>
<feature type="compositionally biased region" description="Polar residues" evidence="9">
    <location>
        <begin position="873"/>
        <end position="882"/>
    </location>
</feature>
<feature type="compositionally biased region" description="Polar residues" evidence="9">
    <location>
        <begin position="890"/>
        <end position="905"/>
    </location>
</feature>
<feature type="region of interest" description="Disordered" evidence="9">
    <location>
        <begin position="1391"/>
        <end position="1458"/>
    </location>
</feature>
<feature type="transmembrane region" description="Helical" evidence="10">
    <location>
        <begin position="1767"/>
        <end position="1787"/>
    </location>
</feature>
<evidence type="ECO:0000256" key="7">
    <source>
        <dbReference type="ARBA" id="ARBA00022989"/>
    </source>
</evidence>
<dbReference type="Pfam" id="PF13246">
    <property type="entry name" value="Cation_ATPase"/>
    <property type="match status" value="1"/>
</dbReference>
<dbReference type="Pfam" id="PF08282">
    <property type="entry name" value="Hydrolase_3"/>
    <property type="match status" value="1"/>
</dbReference>
<dbReference type="GO" id="GO:0045332">
    <property type="term" value="P:phospholipid translocation"/>
    <property type="evidence" value="ECO:0007669"/>
    <property type="project" value="TreeGrafter"/>
</dbReference>
<feature type="compositionally biased region" description="Polar residues" evidence="9">
    <location>
        <begin position="961"/>
        <end position="973"/>
    </location>
</feature>
<dbReference type="PANTHER" id="PTHR24092">
    <property type="entry name" value="PROBABLE PHOSPHOLIPID-TRANSPORTING ATPASE"/>
    <property type="match status" value="1"/>
</dbReference>
<evidence type="ECO:0000259" key="11">
    <source>
        <dbReference type="Pfam" id="PF00122"/>
    </source>
</evidence>
<feature type="transmembrane region" description="Helical" evidence="10">
    <location>
        <begin position="1663"/>
        <end position="1683"/>
    </location>
</feature>
<dbReference type="GO" id="GO:0005524">
    <property type="term" value="F:ATP binding"/>
    <property type="evidence" value="ECO:0007669"/>
    <property type="project" value="InterPro"/>
</dbReference>
<evidence type="ECO:0000256" key="8">
    <source>
        <dbReference type="ARBA" id="ARBA00023136"/>
    </source>
</evidence>
<gene>
    <name evidence="14" type="ORF">H4219_003086</name>
</gene>
<evidence type="ECO:0000256" key="4">
    <source>
        <dbReference type="ARBA" id="ARBA00022692"/>
    </source>
</evidence>
<feature type="transmembrane region" description="Helical" evidence="10">
    <location>
        <begin position="1584"/>
        <end position="1606"/>
    </location>
</feature>
<feature type="domain" description="P-type ATPase C-terminal" evidence="13">
    <location>
        <begin position="1549"/>
        <end position="1796"/>
    </location>
</feature>
<dbReference type="InterPro" id="IPR018303">
    <property type="entry name" value="ATPase_P-typ_P_site"/>
</dbReference>
<reference evidence="14" key="1">
    <citation type="submission" date="2022-07" db="EMBL/GenBank/DDBJ databases">
        <title>Phylogenomic reconstructions and comparative analyses of Kickxellomycotina fungi.</title>
        <authorList>
            <person name="Reynolds N.K."/>
            <person name="Stajich J.E."/>
            <person name="Barry K."/>
            <person name="Grigoriev I.V."/>
            <person name="Crous P."/>
            <person name="Smith M.E."/>
        </authorList>
    </citation>
    <scope>NUCLEOTIDE SEQUENCE</scope>
    <source>
        <strain evidence="14">NBRC 100468</strain>
    </source>
</reference>
<feature type="domain" description="P-type ATPase N-terminal" evidence="12">
    <location>
        <begin position="48"/>
        <end position="109"/>
    </location>
</feature>